<keyword evidence="2" id="KW-1133">Transmembrane helix</keyword>
<gene>
    <name evidence="4" type="ORF">Airi02_040790</name>
</gene>
<dbReference type="RefSeq" id="WP_285573744.1">
    <property type="nucleotide sequence ID" value="NZ_BSTK01000005.1"/>
</dbReference>
<feature type="region of interest" description="Disordered" evidence="1">
    <location>
        <begin position="89"/>
        <end position="170"/>
    </location>
</feature>
<keyword evidence="2" id="KW-0812">Transmembrane</keyword>
<feature type="compositionally biased region" description="Pro residues" evidence="1">
    <location>
        <begin position="92"/>
        <end position="116"/>
    </location>
</feature>
<protein>
    <submittedName>
        <fullName evidence="4">Uncharacterized protein</fullName>
    </submittedName>
</protein>
<feature type="compositionally biased region" description="Low complexity" evidence="1">
    <location>
        <begin position="136"/>
        <end position="151"/>
    </location>
</feature>
<evidence type="ECO:0000256" key="3">
    <source>
        <dbReference type="SAM" id="SignalP"/>
    </source>
</evidence>
<keyword evidence="3" id="KW-0732">Signal</keyword>
<comment type="caution">
    <text evidence="4">The sequence shown here is derived from an EMBL/GenBank/DDBJ whole genome shotgun (WGS) entry which is preliminary data.</text>
</comment>
<feature type="chain" id="PRO_5040752451" evidence="3">
    <location>
        <begin position="30"/>
        <end position="170"/>
    </location>
</feature>
<feature type="transmembrane region" description="Helical" evidence="2">
    <location>
        <begin position="59"/>
        <end position="81"/>
    </location>
</feature>
<dbReference type="EMBL" id="BSTK01000005">
    <property type="protein sequence ID" value="GLY86150.1"/>
    <property type="molecule type" value="Genomic_DNA"/>
</dbReference>
<dbReference type="Proteomes" id="UP001165074">
    <property type="component" value="Unassembled WGS sequence"/>
</dbReference>
<name>A0A9W6VZR3_9ACTN</name>
<accession>A0A9W6VZR3</accession>
<feature type="signal peptide" evidence="3">
    <location>
        <begin position="1"/>
        <end position="29"/>
    </location>
</feature>
<keyword evidence="5" id="KW-1185">Reference proteome</keyword>
<reference evidence="4" key="1">
    <citation type="submission" date="2023-03" db="EMBL/GenBank/DDBJ databases">
        <title>Actinoallomurus iriomotensis NBRC 103684.</title>
        <authorList>
            <person name="Ichikawa N."/>
            <person name="Sato H."/>
            <person name="Tonouchi N."/>
        </authorList>
    </citation>
    <scope>NUCLEOTIDE SEQUENCE</scope>
    <source>
        <strain evidence="4">NBRC 103684</strain>
    </source>
</reference>
<evidence type="ECO:0000313" key="5">
    <source>
        <dbReference type="Proteomes" id="UP001165074"/>
    </source>
</evidence>
<dbReference type="AlphaFoldDB" id="A0A9W6VZR3"/>
<organism evidence="4 5">
    <name type="scientific">Actinoallomurus iriomotensis</name>
    <dbReference type="NCBI Taxonomy" id="478107"/>
    <lineage>
        <taxon>Bacteria</taxon>
        <taxon>Bacillati</taxon>
        <taxon>Actinomycetota</taxon>
        <taxon>Actinomycetes</taxon>
        <taxon>Streptosporangiales</taxon>
        <taxon>Thermomonosporaceae</taxon>
        <taxon>Actinoallomurus</taxon>
    </lineage>
</organism>
<evidence type="ECO:0000256" key="2">
    <source>
        <dbReference type="SAM" id="Phobius"/>
    </source>
</evidence>
<evidence type="ECO:0000313" key="4">
    <source>
        <dbReference type="EMBL" id="GLY86150.1"/>
    </source>
</evidence>
<proteinExistence type="predicted"/>
<sequence length="170" mass="16861">MIRRGLAAVATAALLVVLALPLTAQPASACDVSYGYKPSLNLNKPNFGRGAACSTGTSLAGAFFVALLAVGAVVAGGALAYRKAETLLRTSTPPPSGPGHPGPGHPGPGHPGPVAPPTGQAWPGSTRPWPPPPHQAAPHQAAPHQTAPNPALIRYLDAAGIAPPARSGPG</sequence>
<evidence type="ECO:0000256" key="1">
    <source>
        <dbReference type="SAM" id="MobiDB-lite"/>
    </source>
</evidence>
<keyword evidence="2" id="KW-0472">Membrane</keyword>